<dbReference type="Pfam" id="PF07724">
    <property type="entry name" value="AAA_2"/>
    <property type="match status" value="1"/>
</dbReference>
<dbReference type="GO" id="GO:0005524">
    <property type="term" value="F:ATP binding"/>
    <property type="evidence" value="ECO:0007669"/>
    <property type="project" value="UniProtKB-KW"/>
</dbReference>
<dbReference type="SMART" id="SM00382">
    <property type="entry name" value="AAA"/>
    <property type="match status" value="2"/>
</dbReference>
<accession>A0A2H0BLF0</accession>
<sequence>MPPFQNFTSKAREAIRRAHELAIERGQNQVNPVHLLSALLLQEESLVISLLERLGVDSMMLTDHLLDSIEEAGGGQVAAPSYQIYITPELVKIFDTSAKLAHTLGDEFVSVEHLFLALLDTPSPARETLIRFKVNRDSVLRVLEELKTMDLGNPDGPRKNRSIEKYTKNLTDLARKDKLDPVIGRDEEIRRLMEILSRRTKNNPVLIGEAGTGKTAIAEGLAIRIAKNDVPESLRDKELVSLDLGSLLAGTKYRGEFEERLKNIMKEIEKSEGQIILFIDEIHTLVGAGAAEGSIDASNMLKPALSRGDLRAIGATTIKEYQKYIEKDQALTRRFQPILVEEPSIEDAVAILRGLKDRYELHHGVHITDDAIITAVNLSSRYISDRFLPDKAIDLVDEAASALRLQLENKPIALEAGERKIMRLEIEKEALKKELELKDSKETKTRIKEIDQNIGELKETTNELELKWKNEKDVISEIRETKKTLEQLRLEAGQAELKADLAKAAEIRYGRLPEVQKILKSKEQKLKRLQTGRKILKEEVTETDIARVVARWTGIPVEKMLEEEVEKLQKMSEMINRRVRGQNEAVTKIIEAVKRSRAGIADPDRPIGSFMFLGPSGVGKTELARSLAQFLFNDEKSLIRVDMSEYMEKHSVSKLIGSPPGYVGYEEGGSLTETIRHRPYSVLLFDEIEKAHPEVFNILLQVLDNGRLTDSKGRVVNFKNTIIILTSNIGSNFISNYQKIGFTNGDQNTYEDTKVKITESLKNHFRPEFLNRLDEIIIFNPLSEESIREIVELQLAIVRERLSSKGINLEINSEVLAYLAKAGYDPEYGARPLKRVIQSKILNPVAEFIIARRVENGGTVSVTIKNDLPVIELKKVNSSRSSRVASRSSKIKA</sequence>
<dbReference type="PRINTS" id="PR00300">
    <property type="entry name" value="CLPPROTEASEA"/>
</dbReference>
<name>A0A2H0BLF0_9BACT</name>
<dbReference type="Pfam" id="PF10431">
    <property type="entry name" value="ClpB_D2-small"/>
    <property type="match status" value="1"/>
</dbReference>
<dbReference type="EMBL" id="PCSX01000008">
    <property type="protein sequence ID" value="PIP58424.1"/>
    <property type="molecule type" value="Genomic_DNA"/>
</dbReference>
<keyword evidence="2 7" id="KW-0677">Repeat</keyword>
<dbReference type="Proteomes" id="UP000229334">
    <property type="component" value="Unassembled WGS sequence"/>
</dbReference>
<keyword evidence="9" id="KW-0175">Coiled coil</keyword>
<evidence type="ECO:0000256" key="7">
    <source>
        <dbReference type="PROSITE-ProRule" id="PRU01251"/>
    </source>
</evidence>
<comment type="caution">
    <text evidence="11">The sequence shown here is derived from an EMBL/GenBank/DDBJ whole genome shotgun (WGS) entry which is preliminary data.</text>
</comment>
<keyword evidence="3 8" id="KW-0547">Nucleotide-binding</keyword>
<evidence type="ECO:0000256" key="4">
    <source>
        <dbReference type="ARBA" id="ARBA00022840"/>
    </source>
</evidence>
<evidence type="ECO:0000256" key="5">
    <source>
        <dbReference type="ARBA" id="ARBA00023186"/>
    </source>
</evidence>
<dbReference type="FunFam" id="3.40.50.300:FF:000010">
    <property type="entry name" value="Chaperone clpB 1, putative"/>
    <property type="match status" value="1"/>
</dbReference>
<dbReference type="InterPro" id="IPR036628">
    <property type="entry name" value="Clp_N_dom_sf"/>
</dbReference>
<evidence type="ECO:0000313" key="12">
    <source>
        <dbReference type="Proteomes" id="UP000229334"/>
    </source>
</evidence>
<proteinExistence type="inferred from homology"/>
<dbReference type="InterPro" id="IPR019489">
    <property type="entry name" value="Clp_ATPase_C"/>
</dbReference>
<dbReference type="GO" id="GO:0034605">
    <property type="term" value="P:cellular response to heat"/>
    <property type="evidence" value="ECO:0007669"/>
    <property type="project" value="TreeGrafter"/>
</dbReference>
<evidence type="ECO:0000256" key="9">
    <source>
        <dbReference type="SAM" id="Coils"/>
    </source>
</evidence>
<dbReference type="GO" id="GO:0005737">
    <property type="term" value="C:cytoplasm"/>
    <property type="evidence" value="ECO:0007669"/>
    <property type="project" value="TreeGrafter"/>
</dbReference>
<dbReference type="InterPro" id="IPR028299">
    <property type="entry name" value="ClpA/B_CS2"/>
</dbReference>
<dbReference type="InterPro" id="IPR003959">
    <property type="entry name" value="ATPase_AAA_core"/>
</dbReference>
<dbReference type="Pfam" id="PF00004">
    <property type="entry name" value="AAA"/>
    <property type="match status" value="1"/>
</dbReference>
<dbReference type="AlphaFoldDB" id="A0A2H0BLF0"/>
<evidence type="ECO:0000259" key="10">
    <source>
        <dbReference type="PROSITE" id="PS51903"/>
    </source>
</evidence>
<evidence type="ECO:0000256" key="8">
    <source>
        <dbReference type="RuleBase" id="RU004432"/>
    </source>
</evidence>
<dbReference type="PANTHER" id="PTHR11638:SF18">
    <property type="entry name" value="HEAT SHOCK PROTEIN 104"/>
    <property type="match status" value="1"/>
</dbReference>
<dbReference type="Gene3D" id="1.10.8.60">
    <property type="match status" value="1"/>
</dbReference>
<dbReference type="InterPro" id="IPR003593">
    <property type="entry name" value="AAA+_ATPase"/>
</dbReference>
<dbReference type="FunFam" id="3.40.50.300:FF:000120">
    <property type="entry name" value="ATP-dependent chaperone ClpB"/>
    <property type="match status" value="1"/>
</dbReference>
<comment type="similarity">
    <text evidence="1 8">Belongs to the ClpA/ClpB family.</text>
</comment>
<dbReference type="SUPFAM" id="SSF52540">
    <property type="entry name" value="P-loop containing nucleoside triphosphate hydrolases"/>
    <property type="match status" value="2"/>
</dbReference>
<gene>
    <name evidence="11" type="ORF">COX02_00415</name>
</gene>
<reference evidence="11 12" key="1">
    <citation type="submission" date="2017-09" db="EMBL/GenBank/DDBJ databases">
        <title>Depth-based differentiation of microbial function through sediment-hosted aquifers and enrichment of novel symbionts in the deep terrestrial subsurface.</title>
        <authorList>
            <person name="Probst A.J."/>
            <person name="Ladd B."/>
            <person name="Jarett J.K."/>
            <person name="Geller-Mcgrath D.E."/>
            <person name="Sieber C.M."/>
            <person name="Emerson J.B."/>
            <person name="Anantharaman K."/>
            <person name="Thomas B.C."/>
            <person name="Malmstrom R."/>
            <person name="Stieglmeier M."/>
            <person name="Klingl A."/>
            <person name="Woyke T."/>
            <person name="Ryan C.M."/>
            <person name="Banfield J.F."/>
        </authorList>
    </citation>
    <scope>NUCLEOTIDE SEQUENCE [LARGE SCALE GENOMIC DNA]</scope>
    <source>
        <strain evidence="11">CG22_combo_CG10-13_8_21_14_all_37_9</strain>
    </source>
</reference>
<protein>
    <submittedName>
        <fullName evidence="11">Type VI secretion system ATPase TssH</fullName>
    </submittedName>
</protein>
<comment type="subunit">
    <text evidence="6">Homohexamer. The oligomerization is ATP-dependent.</text>
</comment>
<dbReference type="PROSITE" id="PS00870">
    <property type="entry name" value="CLPAB_1"/>
    <property type="match status" value="1"/>
</dbReference>
<feature type="coiled-coil region" evidence="9">
    <location>
        <begin position="414"/>
        <end position="578"/>
    </location>
</feature>
<feature type="domain" description="Clp R" evidence="10">
    <location>
        <begin position="4"/>
        <end position="149"/>
    </location>
</feature>
<dbReference type="PANTHER" id="PTHR11638">
    <property type="entry name" value="ATP-DEPENDENT CLP PROTEASE"/>
    <property type="match status" value="1"/>
</dbReference>
<evidence type="ECO:0000256" key="3">
    <source>
        <dbReference type="ARBA" id="ARBA00022741"/>
    </source>
</evidence>
<organism evidence="11 12">
    <name type="scientific">Candidatus Vogelbacteria bacterium CG22_combo_CG10-13_8_21_14_all_37_9</name>
    <dbReference type="NCBI Taxonomy" id="1975046"/>
    <lineage>
        <taxon>Bacteria</taxon>
        <taxon>Candidatus Vogeliibacteriota</taxon>
    </lineage>
</organism>
<evidence type="ECO:0000313" key="11">
    <source>
        <dbReference type="EMBL" id="PIP58424.1"/>
    </source>
</evidence>
<dbReference type="InterPro" id="IPR027417">
    <property type="entry name" value="P-loop_NTPase"/>
</dbReference>
<dbReference type="Pfam" id="PF17871">
    <property type="entry name" value="AAA_lid_9"/>
    <property type="match status" value="1"/>
</dbReference>
<dbReference type="Gene3D" id="1.10.1780.10">
    <property type="entry name" value="Clp, N-terminal domain"/>
    <property type="match status" value="1"/>
</dbReference>
<dbReference type="SUPFAM" id="SSF81923">
    <property type="entry name" value="Double Clp-N motif"/>
    <property type="match status" value="1"/>
</dbReference>
<dbReference type="InterPro" id="IPR041546">
    <property type="entry name" value="ClpA/ClpB_AAA_lid"/>
</dbReference>
<evidence type="ECO:0000256" key="1">
    <source>
        <dbReference type="ARBA" id="ARBA00008675"/>
    </source>
</evidence>
<dbReference type="PROSITE" id="PS51903">
    <property type="entry name" value="CLP_R"/>
    <property type="match status" value="1"/>
</dbReference>
<dbReference type="CDD" id="cd00009">
    <property type="entry name" value="AAA"/>
    <property type="match status" value="1"/>
</dbReference>
<dbReference type="GO" id="GO:0016887">
    <property type="term" value="F:ATP hydrolysis activity"/>
    <property type="evidence" value="ECO:0007669"/>
    <property type="project" value="InterPro"/>
</dbReference>
<keyword evidence="5 8" id="KW-0143">Chaperone</keyword>
<dbReference type="InterPro" id="IPR018368">
    <property type="entry name" value="ClpA/B_CS1"/>
</dbReference>
<keyword evidence="4 8" id="KW-0067">ATP-binding</keyword>
<dbReference type="Gene3D" id="3.40.50.300">
    <property type="entry name" value="P-loop containing nucleotide triphosphate hydrolases"/>
    <property type="match status" value="3"/>
</dbReference>
<dbReference type="Pfam" id="PF02861">
    <property type="entry name" value="Clp_N"/>
    <property type="match status" value="1"/>
</dbReference>
<dbReference type="InterPro" id="IPR004176">
    <property type="entry name" value="Clp_R_N"/>
</dbReference>
<dbReference type="SMART" id="SM01086">
    <property type="entry name" value="ClpB_D2-small"/>
    <property type="match status" value="1"/>
</dbReference>
<evidence type="ECO:0000256" key="2">
    <source>
        <dbReference type="ARBA" id="ARBA00022737"/>
    </source>
</evidence>
<dbReference type="FunFam" id="3.40.50.300:FF:000025">
    <property type="entry name" value="ATP-dependent Clp protease subunit"/>
    <property type="match status" value="1"/>
</dbReference>
<dbReference type="InterPro" id="IPR050130">
    <property type="entry name" value="ClpA_ClpB"/>
</dbReference>
<dbReference type="InterPro" id="IPR001270">
    <property type="entry name" value="ClpA/B"/>
</dbReference>
<dbReference type="CDD" id="cd19499">
    <property type="entry name" value="RecA-like_ClpB_Hsp104-like"/>
    <property type="match status" value="1"/>
</dbReference>
<dbReference type="PROSITE" id="PS00871">
    <property type="entry name" value="CLPAB_2"/>
    <property type="match status" value="1"/>
</dbReference>
<evidence type="ECO:0000256" key="6">
    <source>
        <dbReference type="ARBA" id="ARBA00026057"/>
    </source>
</evidence>